<proteinExistence type="predicted"/>
<dbReference type="Proteomes" id="UP001589702">
    <property type="component" value="Unassembled WGS sequence"/>
</dbReference>
<name>A0ABV5XZM4_ARTRM</name>
<keyword evidence="1" id="KW-0472">Membrane</keyword>
<feature type="transmembrane region" description="Helical" evidence="1">
    <location>
        <begin position="165"/>
        <end position="183"/>
    </location>
</feature>
<gene>
    <name evidence="2" type="ORF">ACFFP1_11825</name>
</gene>
<feature type="transmembrane region" description="Helical" evidence="1">
    <location>
        <begin position="333"/>
        <end position="352"/>
    </location>
</feature>
<feature type="transmembrane region" description="Helical" evidence="1">
    <location>
        <begin position="264"/>
        <end position="283"/>
    </location>
</feature>
<feature type="transmembrane region" description="Helical" evidence="1">
    <location>
        <begin position="359"/>
        <end position="379"/>
    </location>
</feature>
<keyword evidence="3" id="KW-1185">Reference proteome</keyword>
<sequence>MNPATKPPWFLRFLAIFAILGLLTTIWALASPLMSVPDEPAHTIKAASVVRGQLRGEPGANQGDRAQVLVPAFVGTVDGLPICFAWKPAVSAGCSPTLTDDASELNAYTSAGNYNPMYYAVAGLPSLVLTGAKAIYAMRIVGGLLSVAFLAVALTALASLQRWKLPLFVGSIAVTPMVLFLSGGVNPNSLEISASMAVFSALCLSWERIASGDHWRLPLAAAAISAAVLANTRAASLLWLVLAVAASLLMFGLRPLLSVLRLRFVQAMALVAAVGCGLALLWLKSADSLQSLMGDGIDASPARIAAIMLDKTFDFAAGYVSYLGWLDTLGPSGVLTVWAALIIGAIVAALSVPSRSARLTIAFLVFAIIVLPPLLQIPLAKEVGIIWQGRYILALVAVMITACGVAMRSFNIDFRRTARRALPVVLAVLVFGHFYSFIYGMRRYVIGLHDEANWRDMVTAPQWQPPFGWLSLTVAYLAVLLVAAALLYRTMTAVNPLSPVLSTTPMEDGASNPQPQARL</sequence>
<keyword evidence="1" id="KW-0812">Transmembrane</keyword>
<feature type="transmembrane region" description="Helical" evidence="1">
    <location>
        <begin position="467"/>
        <end position="488"/>
    </location>
</feature>
<evidence type="ECO:0000313" key="3">
    <source>
        <dbReference type="Proteomes" id="UP001589702"/>
    </source>
</evidence>
<comment type="caution">
    <text evidence="2">The sequence shown here is derived from an EMBL/GenBank/DDBJ whole genome shotgun (WGS) entry which is preliminary data.</text>
</comment>
<accession>A0ABV5XZM4</accession>
<keyword evidence="1" id="KW-1133">Transmembrane helix</keyword>
<protein>
    <submittedName>
        <fullName evidence="2">DUF2142 domain-containing protein</fullName>
    </submittedName>
</protein>
<evidence type="ECO:0000313" key="2">
    <source>
        <dbReference type="EMBL" id="MFB9820183.1"/>
    </source>
</evidence>
<feature type="transmembrane region" description="Helical" evidence="1">
    <location>
        <begin position="237"/>
        <end position="257"/>
    </location>
</feature>
<dbReference type="InterPro" id="IPR018674">
    <property type="entry name" value="DUF2142_membrane"/>
</dbReference>
<dbReference type="RefSeq" id="WP_234752606.1">
    <property type="nucleotide sequence ID" value="NZ_BAAAWN010000001.1"/>
</dbReference>
<dbReference type="Pfam" id="PF09913">
    <property type="entry name" value="DUF2142"/>
    <property type="match status" value="1"/>
</dbReference>
<feature type="transmembrane region" description="Helical" evidence="1">
    <location>
        <begin position="391"/>
        <end position="410"/>
    </location>
</feature>
<evidence type="ECO:0000256" key="1">
    <source>
        <dbReference type="SAM" id="Phobius"/>
    </source>
</evidence>
<reference evidence="2 3" key="1">
    <citation type="submission" date="2024-09" db="EMBL/GenBank/DDBJ databases">
        <authorList>
            <person name="Sun Q."/>
            <person name="Mori K."/>
        </authorList>
    </citation>
    <scope>NUCLEOTIDE SEQUENCE [LARGE SCALE GENOMIC DNA]</scope>
    <source>
        <strain evidence="2 3">JCM 1334</strain>
    </source>
</reference>
<organism evidence="2 3">
    <name type="scientific">Arthrobacter ramosus</name>
    <dbReference type="NCBI Taxonomy" id="1672"/>
    <lineage>
        <taxon>Bacteria</taxon>
        <taxon>Bacillati</taxon>
        <taxon>Actinomycetota</taxon>
        <taxon>Actinomycetes</taxon>
        <taxon>Micrococcales</taxon>
        <taxon>Micrococcaceae</taxon>
        <taxon>Arthrobacter</taxon>
    </lineage>
</organism>
<feature type="transmembrane region" description="Helical" evidence="1">
    <location>
        <begin position="134"/>
        <end position="158"/>
    </location>
</feature>
<feature type="transmembrane region" description="Helical" evidence="1">
    <location>
        <begin position="422"/>
        <end position="441"/>
    </location>
</feature>
<dbReference type="EMBL" id="JBHMBC010000017">
    <property type="protein sequence ID" value="MFB9820183.1"/>
    <property type="molecule type" value="Genomic_DNA"/>
</dbReference>
<feature type="transmembrane region" description="Helical" evidence="1">
    <location>
        <begin position="9"/>
        <end position="30"/>
    </location>
</feature>